<sequence>MYRQPFNFSRRMFEVHNPSRSAAANRIQHRAQSIRWSIFLSPFTCPRYHLHHFHRDVCHAAASKNHRNSGWATRVCTFEANRQGILLPRHTQSDCIAVDKVAFIR</sequence>
<proteinExistence type="predicted"/>
<protein>
    <submittedName>
        <fullName evidence="1">Uncharacterized protein</fullName>
    </submittedName>
</protein>
<dbReference type="HOGENOM" id="CLU_2238245_0_0_1"/>
<organism>
    <name type="scientific">Serpula lacrymans var. lacrymans (strain S7.9)</name>
    <name type="common">Dry rot fungus</name>
    <dbReference type="NCBI Taxonomy" id="578457"/>
    <lineage>
        <taxon>Eukaryota</taxon>
        <taxon>Fungi</taxon>
        <taxon>Dikarya</taxon>
        <taxon>Basidiomycota</taxon>
        <taxon>Agaricomycotina</taxon>
        <taxon>Agaricomycetes</taxon>
        <taxon>Agaricomycetidae</taxon>
        <taxon>Boletales</taxon>
        <taxon>Coniophorineae</taxon>
        <taxon>Serpulaceae</taxon>
        <taxon>Serpula</taxon>
    </lineage>
</organism>
<dbReference type="KEGG" id="sla:SERLADRAFT_465598"/>
<reference evidence="1" key="1">
    <citation type="submission" date="2011-04" db="EMBL/GenBank/DDBJ databases">
        <title>Evolution of plant cell wall degrading machinery underlies the functional diversity of forest fungi.</title>
        <authorList>
            <consortium name="US DOE Joint Genome Institute (JGI-PGF)"/>
            <person name="Eastwood D.C."/>
            <person name="Floudas D."/>
            <person name="Binder M."/>
            <person name="Majcherczyk A."/>
            <person name="Schneider P."/>
            <person name="Aerts A."/>
            <person name="Asiegbu F.O."/>
            <person name="Baker S.E."/>
            <person name="Barry K."/>
            <person name="Bendiksby M."/>
            <person name="Blumentritt M."/>
            <person name="Coutinho P.M."/>
            <person name="Cullen D."/>
            <person name="Cullen D."/>
            <person name="Gathman A."/>
            <person name="Goodell B."/>
            <person name="Henrissat B."/>
            <person name="Ihrmark K."/>
            <person name="Kauserud H."/>
            <person name="Kohler A."/>
            <person name="LaButti K."/>
            <person name="Lapidus A."/>
            <person name="Lavin J.L."/>
            <person name="Lee Y.-H."/>
            <person name="Lindquist E."/>
            <person name="Lilly W."/>
            <person name="Lucas S."/>
            <person name="Morin E."/>
            <person name="Murat C."/>
            <person name="Oguiza J.A."/>
            <person name="Park J."/>
            <person name="Pisabarro A.G."/>
            <person name="Riley R."/>
            <person name="Rosling A."/>
            <person name="Salamov A."/>
            <person name="Schmidt O."/>
            <person name="Schmutz J."/>
            <person name="Skrede I."/>
            <person name="Stenlid J."/>
            <person name="Wiebenga A."/>
            <person name="Xie X."/>
            <person name="Kues U."/>
            <person name="Hibbett D.S."/>
            <person name="Hoffmeister D."/>
            <person name="Hogberg N."/>
            <person name="Martin F."/>
            <person name="Grigoriev I.V."/>
            <person name="Watkinson S.C."/>
        </authorList>
    </citation>
    <scope>NUCLEOTIDE SEQUENCE</scope>
    <source>
        <strain evidence="1">S7.9</strain>
    </source>
</reference>
<dbReference type="GeneID" id="18818927"/>
<dbReference type="EMBL" id="GL945433">
    <property type="protein sequence ID" value="EGO25442.1"/>
    <property type="molecule type" value="Genomic_DNA"/>
</dbReference>
<evidence type="ECO:0000313" key="1">
    <source>
        <dbReference type="EMBL" id="EGO25442.1"/>
    </source>
</evidence>
<dbReference type="Proteomes" id="UP000008064">
    <property type="component" value="Unassembled WGS sequence"/>
</dbReference>
<dbReference type="AlphaFoldDB" id="F8NSW9"/>
<gene>
    <name evidence="1" type="ORF">SERLADRAFT_465598</name>
</gene>
<dbReference type="RefSeq" id="XP_007317564.1">
    <property type="nucleotide sequence ID" value="XM_007317502.1"/>
</dbReference>
<name>F8NSW9_SERL9</name>
<accession>F8NSW9</accession>